<sequence>MPPSNDTIDFSSIPAPRKWYNPIPLILGGYVLFGSGEPPPIRPKVLHRFPDMSAKIRHTIWKMALPSEGRISYLTRKNVRTKACLRVRSDCEVDKSIIQHPDGYDIPGKQIRPKVFGFRSNTGIPIATVCRESRAIVGQRFTLAFGSESIPPTLWFDFTIDTLYLDWGFSRHGREEWRLKKHPSWRFSRHDLSSNVQKVHRLALNDGHGINTERVPYADYSMRKAN</sequence>
<protein>
    <recommendedName>
        <fullName evidence="1">2EXR domain-containing protein</fullName>
    </recommendedName>
</protein>
<evidence type="ECO:0000313" key="2">
    <source>
        <dbReference type="EMBL" id="KAG4412408.1"/>
    </source>
</evidence>
<dbReference type="EMBL" id="JAFJYH010000380">
    <property type="protein sequence ID" value="KAG4412408.1"/>
    <property type="molecule type" value="Genomic_DNA"/>
</dbReference>
<dbReference type="PANTHER" id="PTHR35910">
    <property type="entry name" value="2EXR DOMAIN-CONTAINING PROTEIN"/>
    <property type="match status" value="1"/>
</dbReference>
<evidence type="ECO:0000313" key="3">
    <source>
        <dbReference type="Proteomes" id="UP000664132"/>
    </source>
</evidence>
<gene>
    <name evidence="2" type="ORF">IFR04_014450</name>
</gene>
<dbReference type="InterPro" id="IPR045518">
    <property type="entry name" value="2EXR"/>
</dbReference>
<dbReference type="Pfam" id="PF20150">
    <property type="entry name" value="2EXR"/>
    <property type="match status" value="1"/>
</dbReference>
<feature type="domain" description="2EXR" evidence="1">
    <location>
        <begin position="47"/>
        <end position="163"/>
    </location>
</feature>
<comment type="caution">
    <text evidence="2">The sequence shown here is derived from an EMBL/GenBank/DDBJ whole genome shotgun (WGS) entry which is preliminary data.</text>
</comment>
<accession>A0A8H7W4W4</accession>
<dbReference type="AlphaFoldDB" id="A0A8H7W4W4"/>
<dbReference type="OrthoDB" id="3437257at2759"/>
<reference evidence="2" key="1">
    <citation type="submission" date="2021-02" db="EMBL/GenBank/DDBJ databases">
        <title>Genome sequence Cadophora malorum strain M34.</title>
        <authorList>
            <person name="Stefanovic E."/>
            <person name="Vu D."/>
            <person name="Scully C."/>
            <person name="Dijksterhuis J."/>
            <person name="Roader J."/>
            <person name="Houbraken J."/>
        </authorList>
    </citation>
    <scope>NUCLEOTIDE SEQUENCE</scope>
    <source>
        <strain evidence="2">M34</strain>
    </source>
</reference>
<proteinExistence type="predicted"/>
<evidence type="ECO:0000259" key="1">
    <source>
        <dbReference type="Pfam" id="PF20150"/>
    </source>
</evidence>
<name>A0A8H7W4W4_9HELO</name>
<dbReference type="PANTHER" id="PTHR35910:SF6">
    <property type="entry name" value="2EXR DOMAIN-CONTAINING PROTEIN"/>
    <property type="match status" value="1"/>
</dbReference>
<keyword evidence="3" id="KW-1185">Reference proteome</keyword>
<organism evidence="2 3">
    <name type="scientific">Cadophora malorum</name>
    <dbReference type="NCBI Taxonomy" id="108018"/>
    <lineage>
        <taxon>Eukaryota</taxon>
        <taxon>Fungi</taxon>
        <taxon>Dikarya</taxon>
        <taxon>Ascomycota</taxon>
        <taxon>Pezizomycotina</taxon>
        <taxon>Leotiomycetes</taxon>
        <taxon>Helotiales</taxon>
        <taxon>Ploettnerulaceae</taxon>
        <taxon>Cadophora</taxon>
    </lineage>
</organism>
<dbReference type="Proteomes" id="UP000664132">
    <property type="component" value="Unassembled WGS sequence"/>
</dbReference>